<organism evidence="1 2">
    <name type="scientific">Mollisia scopiformis</name>
    <name type="common">Conifer needle endophyte fungus</name>
    <name type="synonym">Phialocephala scopiformis</name>
    <dbReference type="NCBI Taxonomy" id="149040"/>
    <lineage>
        <taxon>Eukaryota</taxon>
        <taxon>Fungi</taxon>
        <taxon>Dikarya</taxon>
        <taxon>Ascomycota</taxon>
        <taxon>Pezizomycotina</taxon>
        <taxon>Leotiomycetes</taxon>
        <taxon>Helotiales</taxon>
        <taxon>Mollisiaceae</taxon>
        <taxon>Mollisia</taxon>
    </lineage>
</organism>
<dbReference type="OrthoDB" id="2283785at2759"/>
<sequence>MREIVHWLQWRQDTDTPKITGRSFPPAICIQIVLPEDTLPAKSCGEPAVRHSGDEIRGHLEVTTCGTFNFEVTLAFEGVVRTWLGLQNDGDPSHLPPSAELQFLQETQKLFSDSSIRIIEGPFCKHRLPFRFIVPHQLISAHSDVHSDFLKLSPSTKQGHEFWAPTTKKMFRQPMIVYMVRIKRITTDKVVENFMRSTYQREIAVMPHTPLAPPLSIEAFPREYKPCVTRLVRQHRWTRPFGSIRLSAAEPPPLNVLASRYIPSTTATLSLAFIANRLHDSDIRPCEEWNCEVRYYLRIRTFYSTRKMQQMPTFSATKRDPYLEVREIRTTLEIREYSGLCWSKDDRYQWKATLKVPIRTIKKLLPTFLNQLSARQYAIVVQLSIKGLVHGVLELVLPLQVVYYPGGEELGDGAEDGDDLSPPRQEFMASNVDLLPPPYEL</sequence>
<gene>
    <name evidence="1" type="ORF">LY89DRAFT_787148</name>
</gene>
<dbReference type="InParanoid" id="A0A194WS10"/>
<dbReference type="GeneID" id="28832769"/>
<dbReference type="Proteomes" id="UP000070700">
    <property type="component" value="Unassembled WGS sequence"/>
</dbReference>
<dbReference type="KEGG" id="psco:LY89DRAFT_787148"/>
<dbReference type="RefSeq" id="XP_018065116.1">
    <property type="nucleotide sequence ID" value="XM_018223043.1"/>
</dbReference>
<name>A0A194WS10_MOLSC</name>
<keyword evidence="2" id="KW-1185">Reference proteome</keyword>
<protein>
    <recommendedName>
        <fullName evidence="3">Arrestin-like N-terminal domain-containing protein</fullName>
    </recommendedName>
</protein>
<evidence type="ECO:0008006" key="3">
    <source>
        <dbReference type="Google" id="ProtNLM"/>
    </source>
</evidence>
<evidence type="ECO:0000313" key="1">
    <source>
        <dbReference type="EMBL" id="KUJ10761.1"/>
    </source>
</evidence>
<accession>A0A194WS10</accession>
<proteinExistence type="predicted"/>
<dbReference type="EMBL" id="KQ947428">
    <property type="protein sequence ID" value="KUJ10761.1"/>
    <property type="molecule type" value="Genomic_DNA"/>
</dbReference>
<dbReference type="AlphaFoldDB" id="A0A194WS10"/>
<reference evidence="1 2" key="1">
    <citation type="submission" date="2015-10" db="EMBL/GenBank/DDBJ databases">
        <title>Full genome of DAOMC 229536 Phialocephala scopiformis, a fungal endophyte of spruce producing the potent anti-insectan compound rugulosin.</title>
        <authorList>
            <consortium name="DOE Joint Genome Institute"/>
            <person name="Walker A.K."/>
            <person name="Frasz S.L."/>
            <person name="Seifert K.A."/>
            <person name="Miller J.D."/>
            <person name="Mondo S.J."/>
            <person name="Labutti K."/>
            <person name="Lipzen A."/>
            <person name="Dockter R."/>
            <person name="Kennedy M."/>
            <person name="Grigoriev I.V."/>
            <person name="Spatafora J.W."/>
        </authorList>
    </citation>
    <scope>NUCLEOTIDE SEQUENCE [LARGE SCALE GENOMIC DNA]</scope>
    <source>
        <strain evidence="1 2">CBS 120377</strain>
    </source>
</reference>
<evidence type="ECO:0000313" key="2">
    <source>
        <dbReference type="Proteomes" id="UP000070700"/>
    </source>
</evidence>